<proteinExistence type="predicted"/>
<accession>A0ABW1K0H6</accession>
<evidence type="ECO:0000313" key="2">
    <source>
        <dbReference type="Proteomes" id="UP001596203"/>
    </source>
</evidence>
<dbReference type="EMBL" id="JBHSPR010000001">
    <property type="protein sequence ID" value="MFC6015197.1"/>
    <property type="molecule type" value="Genomic_DNA"/>
</dbReference>
<name>A0ABW1K0H6_9ACTN</name>
<reference evidence="2" key="1">
    <citation type="journal article" date="2019" name="Int. J. Syst. Evol. Microbiol.">
        <title>The Global Catalogue of Microorganisms (GCM) 10K type strain sequencing project: providing services to taxonomists for standard genome sequencing and annotation.</title>
        <authorList>
            <consortium name="The Broad Institute Genomics Platform"/>
            <consortium name="The Broad Institute Genome Sequencing Center for Infectious Disease"/>
            <person name="Wu L."/>
            <person name="Ma J."/>
        </authorList>
    </citation>
    <scope>NUCLEOTIDE SEQUENCE [LARGE SCALE GENOMIC DNA]</scope>
    <source>
        <strain evidence="2">ZS-35-S2</strain>
    </source>
</reference>
<protein>
    <submittedName>
        <fullName evidence="1">Uncharacterized protein</fullName>
    </submittedName>
</protein>
<sequence>MDGSDMIPLVAIGLVRTTDREVHGDLLLRLGTYRHTCDSYYLAIDDSPAAGATIEEDLARLLDQWVQQLRQLTPAGVVFLPFDFSDQCTAWLRVECPDVDRAVVQAGWSSLEGYSIMPSTFTEAATPEDFAPITNATIACRLSDLITTLEHSRDAVRHGD</sequence>
<organism evidence="1 2">
    <name type="scientific">Plantactinospora solaniradicis</name>
    <dbReference type="NCBI Taxonomy" id="1723736"/>
    <lineage>
        <taxon>Bacteria</taxon>
        <taxon>Bacillati</taxon>
        <taxon>Actinomycetota</taxon>
        <taxon>Actinomycetes</taxon>
        <taxon>Micromonosporales</taxon>
        <taxon>Micromonosporaceae</taxon>
        <taxon>Plantactinospora</taxon>
    </lineage>
</organism>
<dbReference type="Proteomes" id="UP001596203">
    <property type="component" value="Unassembled WGS sequence"/>
</dbReference>
<comment type="caution">
    <text evidence="1">The sequence shown here is derived from an EMBL/GenBank/DDBJ whole genome shotgun (WGS) entry which is preliminary data.</text>
</comment>
<keyword evidence="2" id="KW-1185">Reference proteome</keyword>
<gene>
    <name evidence="1" type="ORF">ACFP2T_03185</name>
</gene>
<evidence type="ECO:0000313" key="1">
    <source>
        <dbReference type="EMBL" id="MFC6015197.1"/>
    </source>
</evidence>
<dbReference type="RefSeq" id="WP_377417001.1">
    <property type="nucleotide sequence ID" value="NZ_JBHSPR010000001.1"/>
</dbReference>